<name>A0A183SN56_SCHSO</name>
<dbReference type="FunFam" id="1.10.400.10:FF:000003">
    <property type="entry name" value="Guanine nucleotide-binding protein G(S) subunit alpha"/>
    <property type="match status" value="1"/>
</dbReference>
<dbReference type="Gene3D" id="1.10.400.10">
    <property type="entry name" value="GI Alpha 1, domain 2-like"/>
    <property type="match status" value="1"/>
</dbReference>
<evidence type="ECO:0000256" key="11">
    <source>
        <dbReference type="PIRSR" id="PIRSR601019-2"/>
    </source>
</evidence>
<sequence>LIMGEFNAPHIDWSSACAHYPQLAFDGCLLSTTLKPLLKQHFNFPTRVREGQQANCLDLILTKSQASLPPLARNDANKQIEKLIEKEKRNFRSTHRLLLLGTMELFCHVFLRCWRKRKVYNSETNADSAHRWVFRCRKEGKNRRHTKKFARRNLRKHRSIVGAMPNLKPPVELRRPENAPIRIYILEEASRPDFDFPPAFFEKCAQIWKDEGVQEAYERSNEYQLIDCAKYFLERTHELGKPDYIPTEQDILRCRVLTSGIFETKFTVDKVQFHMFDVGGQREERRKWIQCFNDVTAIIFVAACSSYNMVLREDPNQNRVRESLELLGSIWNNRSDPLFENPCHILLFACLTQIVDWYFLHILVSGSAARHFSRSIKLWLRNISVILFLNKQDLLTEKVKSGKSKIENYFPNYVDYQPPADGIQTRRYKDTMKDFLKRLCSVTWEELTQDRPVWKRSVKTGAAVYEANCSVVAEAEGAARRSQVTLSNRYTLRTTIPRANLPPWISPNEVTTLQAQPLRLQTPFRQLPRCPLASPPHVSPHQHPRHTTHAYKCPLLLAAEFMNEDPEVVRAKFFFRDEFLNSVVVVAAADGGGGDADDDYDENCCLHWNLPHLCAHSDCRSFIILYSLSLSRSRWKRISSHSAVNLHSLPVYLELIYSFALLNCSVPFSLASTRIYRYIYVCVYTYILPWVYART</sequence>
<feature type="binding site" evidence="10">
    <location>
        <begin position="277"/>
        <end position="281"/>
    </location>
    <ligand>
        <name>GTP</name>
        <dbReference type="ChEBI" id="CHEBI:37565"/>
    </ligand>
</feature>
<dbReference type="PROSITE" id="PS51882">
    <property type="entry name" value="G_ALPHA"/>
    <property type="match status" value="1"/>
</dbReference>
<evidence type="ECO:0000256" key="3">
    <source>
        <dbReference type="ARBA" id="ARBA00022723"/>
    </source>
</evidence>
<evidence type="ECO:0000256" key="2">
    <source>
        <dbReference type="ARBA" id="ARBA00011356"/>
    </source>
</evidence>
<dbReference type="GO" id="GO:0005737">
    <property type="term" value="C:cytoplasm"/>
    <property type="evidence" value="ECO:0007669"/>
    <property type="project" value="TreeGrafter"/>
</dbReference>
<feature type="binding site" evidence="11">
    <location>
        <position position="258"/>
    </location>
    <ligand>
        <name>Mg(2+)</name>
        <dbReference type="ChEBI" id="CHEBI:18420"/>
    </ligand>
</feature>
<keyword evidence="5 11" id="KW-0460">Magnesium</keyword>
<keyword evidence="3 11" id="KW-0479">Metal-binding</keyword>
<dbReference type="Pfam" id="PF00503">
    <property type="entry name" value="G-alpha"/>
    <property type="match status" value="1"/>
</dbReference>
<accession>A0A183SN56</accession>
<dbReference type="SMART" id="SM00275">
    <property type="entry name" value="G_alpha"/>
    <property type="match status" value="1"/>
</dbReference>
<protein>
    <recommendedName>
        <fullName evidence="8">Adenylate cyclase-stimulating G alpha protein</fullName>
    </recommendedName>
</protein>
<keyword evidence="6 10" id="KW-0342">GTP-binding</keyword>
<evidence type="ECO:0000256" key="8">
    <source>
        <dbReference type="ARBA" id="ARBA00042247"/>
    </source>
</evidence>
<evidence type="ECO:0000313" key="12">
    <source>
        <dbReference type="WBParaSite" id="SSLN_0000583501-mRNA-1"/>
    </source>
</evidence>
<comment type="similarity">
    <text evidence="1">Belongs to the G-alpha family. G(s) subfamily.</text>
</comment>
<comment type="function">
    <text evidence="9">Guanine nucleotide-binding proteins (G proteins) are involved as modulators or transducers in various transmembrane signaling systems. The G(s) protein is involved in hormonal regulation of adenylate cyclase: it activates the cyclase in response to beta-adrenergic stimuli.</text>
</comment>
<evidence type="ECO:0000256" key="7">
    <source>
        <dbReference type="ARBA" id="ARBA00023224"/>
    </source>
</evidence>
<dbReference type="PANTHER" id="PTHR10218">
    <property type="entry name" value="GTP-BINDING PROTEIN ALPHA SUBUNIT"/>
    <property type="match status" value="1"/>
</dbReference>
<proteinExistence type="inferred from homology"/>
<dbReference type="GO" id="GO:0046872">
    <property type="term" value="F:metal ion binding"/>
    <property type="evidence" value="ECO:0007669"/>
    <property type="project" value="UniProtKB-KW"/>
</dbReference>
<dbReference type="SUPFAM" id="SSF47895">
    <property type="entry name" value="Transducin (alpha subunit), insertion domain"/>
    <property type="match status" value="1"/>
</dbReference>
<evidence type="ECO:0000256" key="1">
    <source>
        <dbReference type="ARBA" id="ARBA00007172"/>
    </source>
</evidence>
<dbReference type="PRINTS" id="PR00318">
    <property type="entry name" value="GPROTEINA"/>
</dbReference>
<dbReference type="InterPro" id="IPR011025">
    <property type="entry name" value="GproteinA_insert"/>
</dbReference>
<dbReference type="GO" id="GO:0005834">
    <property type="term" value="C:heterotrimeric G-protein complex"/>
    <property type="evidence" value="ECO:0007669"/>
    <property type="project" value="TreeGrafter"/>
</dbReference>
<dbReference type="InterPro" id="IPR001019">
    <property type="entry name" value="Gprotein_alpha_su"/>
</dbReference>
<evidence type="ECO:0000256" key="5">
    <source>
        <dbReference type="ARBA" id="ARBA00022842"/>
    </source>
</evidence>
<evidence type="ECO:0000256" key="10">
    <source>
        <dbReference type="PIRSR" id="PIRSR601019-1"/>
    </source>
</evidence>
<dbReference type="GO" id="GO:0003924">
    <property type="term" value="F:GTPase activity"/>
    <property type="evidence" value="ECO:0007669"/>
    <property type="project" value="InterPro"/>
</dbReference>
<dbReference type="GO" id="GO:0007191">
    <property type="term" value="P:adenylate cyclase-activating dopamine receptor signaling pathway"/>
    <property type="evidence" value="ECO:0007669"/>
    <property type="project" value="TreeGrafter"/>
</dbReference>
<keyword evidence="7" id="KW-0807">Transducer</keyword>
<feature type="binding site" evidence="10">
    <location>
        <begin position="252"/>
        <end position="258"/>
    </location>
    <ligand>
        <name>GTP</name>
        <dbReference type="ChEBI" id="CHEBI:37565"/>
    </ligand>
</feature>
<evidence type="ECO:0000256" key="6">
    <source>
        <dbReference type="ARBA" id="ARBA00023134"/>
    </source>
</evidence>
<dbReference type="CDD" id="cd00066">
    <property type="entry name" value="G-alpha"/>
    <property type="match status" value="1"/>
</dbReference>
<dbReference type="PANTHER" id="PTHR10218:SF212">
    <property type="entry name" value="G PROTEIN ALPHA S SUBUNIT"/>
    <property type="match status" value="1"/>
</dbReference>
<dbReference type="SUPFAM" id="SSF52540">
    <property type="entry name" value="P-loop containing nucleoside triphosphate hydrolases"/>
    <property type="match status" value="2"/>
</dbReference>
<organism evidence="12">
    <name type="scientific">Schistocephalus solidus</name>
    <name type="common">Tapeworm</name>
    <dbReference type="NCBI Taxonomy" id="70667"/>
    <lineage>
        <taxon>Eukaryota</taxon>
        <taxon>Metazoa</taxon>
        <taxon>Spiralia</taxon>
        <taxon>Lophotrochozoa</taxon>
        <taxon>Platyhelminthes</taxon>
        <taxon>Cestoda</taxon>
        <taxon>Eucestoda</taxon>
        <taxon>Diphyllobothriidea</taxon>
        <taxon>Diphyllobothriidae</taxon>
        <taxon>Schistocephalus</taxon>
    </lineage>
</organism>
<reference evidence="12" key="1">
    <citation type="submission" date="2016-06" db="UniProtKB">
        <authorList>
            <consortium name="WormBaseParasite"/>
        </authorList>
    </citation>
    <scope>IDENTIFICATION</scope>
</reference>
<dbReference type="GO" id="GO:0031683">
    <property type="term" value="F:G-protein beta/gamma-subunit complex binding"/>
    <property type="evidence" value="ECO:0007669"/>
    <property type="project" value="InterPro"/>
</dbReference>
<dbReference type="InterPro" id="IPR027417">
    <property type="entry name" value="P-loop_NTPase"/>
</dbReference>
<dbReference type="GO" id="GO:0001664">
    <property type="term" value="F:G protein-coupled receptor binding"/>
    <property type="evidence" value="ECO:0007669"/>
    <property type="project" value="TreeGrafter"/>
</dbReference>
<dbReference type="FunFam" id="3.40.50.300:FF:006178">
    <property type="entry name" value="Guanine nucleotide-binding protein G(s) subunit alpha isoforms short"/>
    <property type="match status" value="1"/>
</dbReference>
<evidence type="ECO:0000256" key="9">
    <source>
        <dbReference type="ARBA" id="ARBA00053050"/>
    </source>
</evidence>
<dbReference type="AlphaFoldDB" id="A0A183SN56"/>
<dbReference type="Gene3D" id="3.40.50.300">
    <property type="entry name" value="P-loop containing nucleotide triphosphate hydrolases"/>
    <property type="match status" value="2"/>
</dbReference>
<dbReference type="WBParaSite" id="SSLN_0000583501-mRNA-1">
    <property type="protein sequence ID" value="SSLN_0000583501-mRNA-1"/>
    <property type="gene ID" value="SSLN_0000583501"/>
</dbReference>
<keyword evidence="4 10" id="KW-0547">Nucleotide-binding</keyword>
<comment type="subunit">
    <text evidence="2">G proteins are composed of 3 units; alpha, beta and gamma. The alpha chain contains the guanine nucleotide binding site.</text>
</comment>
<dbReference type="GO" id="GO:0005525">
    <property type="term" value="F:GTP binding"/>
    <property type="evidence" value="ECO:0007669"/>
    <property type="project" value="UniProtKB-KW"/>
</dbReference>
<evidence type="ECO:0000256" key="4">
    <source>
        <dbReference type="ARBA" id="ARBA00022741"/>
    </source>
</evidence>